<keyword evidence="2" id="KW-0862">Zinc</keyword>
<geneLocation type="plasmid" evidence="4">
    <name>unnamed2</name>
</geneLocation>
<feature type="domain" description="SMP-30/Gluconolactonase/LRE-like region" evidence="3">
    <location>
        <begin position="13"/>
        <end position="253"/>
    </location>
</feature>
<feature type="binding site" evidence="2">
    <location>
        <position position="146"/>
    </location>
    <ligand>
        <name>a divalent metal cation</name>
        <dbReference type="ChEBI" id="CHEBI:60240"/>
    </ligand>
</feature>
<dbReference type="SUPFAM" id="SSF63829">
    <property type="entry name" value="Calcium-dependent phosphotriesterase"/>
    <property type="match status" value="1"/>
</dbReference>
<keyword evidence="2" id="KW-0479">Metal-binding</keyword>
<feature type="binding site" evidence="2">
    <location>
        <position position="15"/>
    </location>
    <ligand>
        <name>a divalent metal cation</name>
        <dbReference type="ChEBI" id="CHEBI:60240"/>
    </ligand>
</feature>
<feature type="binding site" evidence="2">
    <location>
        <position position="195"/>
    </location>
    <ligand>
        <name>a divalent metal cation</name>
        <dbReference type="ChEBI" id="CHEBI:60240"/>
    </ligand>
</feature>
<evidence type="ECO:0000256" key="2">
    <source>
        <dbReference type="PIRSR" id="PIRSR605511-2"/>
    </source>
</evidence>
<dbReference type="InterPro" id="IPR051262">
    <property type="entry name" value="SMP-30/CGR1_Lactonase"/>
</dbReference>
<comment type="cofactor">
    <cofactor evidence="2">
        <name>Zn(2+)</name>
        <dbReference type="ChEBI" id="CHEBI:29105"/>
    </cofactor>
    <text evidence="2">Binds 1 divalent metal cation per subunit.</text>
</comment>
<dbReference type="KEGG" id="moc:BB934_38050"/>
<name>A0A1B2EVS8_9HYPH</name>
<dbReference type="GO" id="GO:0046872">
    <property type="term" value="F:metal ion binding"/>
    <property type="evidence" value="ECO:0007669"/>
    <property type="project" value="UniProtKB-KW"/>
</dbReference>
<dbReference type="Pfam" id="PF08450">
    <property type="entry name" value="SGL"/>
    <property type="match status" value="1"/>
</dbReference>
<dbReference type="PANTHER" id="PTHR47572">
    <property type="entry name" value="LIPOPROTEIN-RELATED"/>
    <property type="match status" value="1"/>
</dbReference>
<dbReference type="EMBL" id="CP016619">
    <property type="protein sequence ID" value="ANY84064.1"/>
    <property type="molecule type" value="Genomic_DNA"/>
</dbReference>
<dbReference type="Gene3D" id="2.120.10.30">
    <property type="entry name" value="TolB, C-terminal domain"/>
    <property type="match status" value="1"/>
</dbReference>
<dbReference type="InterPro" id="IPR011042">
    <property type="entry name" value="6-blade_b-propeller_TolB-like"/>
</dbReference>
<evidence type="ECO:0000259" key="3">
    <source>
        <dbReference type="Pfam" id="PF08450"/>
    </source>
</evidence>
<dbReference type="OrthoDB" id="30052at2"/>
<feature type="active site" description="Proton donor/acceptor" evidence="1">
    <location>
        <position position="195"/>
    </location>
</feature>
<gene>
    <name evidence="4" type="ORF">BB934_38050</name>
</gene>
<sequence length="275" mass="29498">MTASRVVAEGLAFPEGPAFEPDGTLWWVEIDGSVLGCRRNDGSIDRRVIGGKPNGLAFDKAGELWICDQGANAVRRHDPLTGETATIVSAIDGKPLGKPNDLAFDAMGNLVFTCPNDARQEPNGYICCLGTDGGLHRIANGLFFPNGLAFTPDGAHLVVAETYRHRLWKGVWDPFKRVWVDPQPWIEVGGPIGPDGMAFANDGLLYVAIFGQGLVRLFDHNGGPKGTIATPGQRPTNVAFDPSGQQGLVVTEAEHGQLLSYPSIRSLPVLFPRSS</sequence>
<reference evidence="4" key="1">
    <citation type="submission" date="2016-07" db="EMBL/GenBank/DDBJ databases">
        <title>Microvirga ossetica sp. nov. a new species of rhizobia isolated from root nodules of the legume species Vicia alpestris Steven originated from North Ossetia region in the Caucasus.</title>
        <authorList>
            <person name="Safronova V.I."/>
            <person name="Kuznetsova I.G."/>
            <person name="Sazanova A.L."/>
            <person name="Belimov A."/>
            <person name="Andronov E."/>
            <person name="Osledkin Y.S."/>
            <person name="Onishchuk O.P."/>
            <person name="Kurchak O.N."/>
            <person name="Shaposhnikov A.I."/>
            <person name="Willems A."/>
            <person name="Tikhonovich I.A."/>
        </authorList>
    </citation>
    <scope>NUCLEOTIDE SEQUENCE [LARGE SCALE GENOMIC DNA]</scope>
    <source>
        <strain evidence="4">V5/3M</strain>
        <plasmid evidence="4">unnamed2</plasmid>
    </source>
</reference>
<organism evidence="4">
    <name type="scientific">Microvirga ossetica</name>
    <dbReference type="NCBI Taxonomy" id="1882682"/>
    <lineage>
        <taxon>Bacteria</taxon>
        <taxon>Pseudomonadati</taxon>
        <taxon>Pseudomonadota</taxon>
        <taxon>Alphaproteobacteria</taxon>
        <taxon>Hyphomicrobiales</taxon>
        <taxon>Methylobacteriaceae</taxon>
        <taxon>Microvirga</taxon>
    </lineage>
</organism>
<dbReference type="PRINTS" id="PR01790">
    <property type="entry name" value="SMP30FAMILY"/>
</dbReference>
<protein>
    <recommendedName>
        <fullName evidence="3">SMP-30/Gluconolactonase/LRE-like region domain-containing protein</fullName>
    </recommendedName>
</protein>
<evidence type="ECO:0000256" key="1">
    <source>
        <dbReference type="PIRSR" id="PIRSR605511-1"/>
    </source>
</evidence>
<dbReference type="PANTHER" id="PTHR47572:SF5">
    <property type="entry name" value="BLR2277 PROTEIN"/>
    <property type="match status" value="1"/>
</dbReference>
<evidence type="ECO:0000313" key="4">
    <source>
        <dbReference type="EMBL" id="ANY84064.1"/>
    </source>
</evidence>
<keyword evidence="4" id="KW-0614">Plasmid</keyword>
<proteinExistence type="predicted"/>
<dbReference type="RefSeq" id="WP_099514996.1">
    <property type="nucleotide sequence ID" value="NZ_CP016619.1"/>
</dbReference>
<dbReference type="AlphaFoldDB" id="A0A1B2EVS8"/>
<dbReference type="InterPro" id="IPR013658">
    <property type="entry name" value="SGL"/>
</dbReference>
<accession>A0A1B2EVS8</accession>
<dbReference type="InterPro" id="IPR005511">
    <property type="entry name" value="SMP-30"/>
</dbReference>
<feature type="binding site" evidence="2">
    <location>
        <position position="100"/>
    </location>
    <ligand>
        <name>substrate</name>
    </ligand>
</feature>